<dbReference type="OrthoDB" id="3765294at2"/>
<dbReference type="Proteomes" id="UP000198959">
    <property type="component" value="Unassembled WGS sequence"/>
</dbReference>
<feature type="transmembrane region" description="Helical" evidence="1">
    <location>
        <begin position="374"/>
        <end position="394"/>
    </location>
</feature>
<dbReference type="STRING" id="145854.GA0074692_6862"/>
<keyword evidence="1" id="KW-0472">Membrane</keyword>
<keyword evidence="1" id="KW-1133">Transmembrane helix</keyword>
<evidence type="ECO:0000259" key="2">
    <source>
        <dbReference type="Pfam" id="PF10145"/>
    </source>
</evidence>
<dbReference type="AlphaFoldDB" id="A0A1C6TNR1"/>
<keyword evidence="4" id="KW-1185">Reference proteome</keyword>
<evidence type="ECO:0000256" key="1">
    <source>
        <dbReference type="SAM" id="Phobius"/>
    </source>
</evidence>
<evidence type="ECO:0000313" key="3">
    <source>
        <dbReference type="EMBL" id="SCL43399.1"/>
    </source>
</evidence>
<feature type="domain" description="Phage tail tape measure protein" evidence="2">
    <location>
        <begin position="93"/>
        <end position="292"/>
    </location>
</feature>
<sequence length="658" mass="68755">MALKLGELVAYLRADDTALDRGIKSAKQKLQQAGESIRQQGPLIGAALAAGIGAGLLQGLELDKARARLAAQVGDPALAKQLGEVAGNVYGRGFGESAAEAMQAVQAVASAKLVPEGDAKAIEDLTVKVQAYATAWGTDVAEATQYVSTLIGSGLADNATQALDLITVASGKVPAALREDFLEAGNEYGQFFRTLGFDGSQAFALLVEASSKGKYGIDKAGDAIKEFTLRATDMSASSVGAYKAIGLDAETMSNQILKGGDTAQAAFQKIVSGLLSIKDPTAQANTAIALFGTPLEDLNVQDIPEFLRNMKSAGDGLGDVAGAADKAGQALEQSASQKLEAFKRQAQSALVEKLAEAIPMIEKTFGWLQRNSGWVGPLATGLGILAGIIGLVVLGTKLWAAAQIALNVAMMLNPVGLIILAVIGLIALVVGLWMKFEGFRNFWIGAWEIIKSAALAVWDFLVAAFQTWWAVFSGFWTGVGRFFAGLWNGIVDGVKSAWGWITDKFDQVVSFLSGLPGRIRAKARGMFDGIKDAFRSALNWMIGKWNNFSLTLGGGSVLGMGIPSVTLSTPNIPYLAEGGHILRAGTAVVGERGPELVHLGRGATVQPLADGGGATAGIGVLRLIVATPDGRQIKDELIDAASLRGQSVGRYLGMSTTT</sequence>
<evidence type="ECO:0000313" key="4">
    <source>
        <dbReference type="Proteomes" id="UP000198959"/>
    </source>
</evidence>
<protein>
    <submittedName>
        <fullName evidence="3">Phage-related minor tail protein</fullName>
    </submittedName>
</protein>
<feature type="transmembrane region" description="Helical" evidence="1">
    <location>
        <begin position="454"/>
        <end position="476"/>
    </location>
</feature>
<feature type="transmembrane region" description="Helical" evidence="1">
    <location>
        <begin position="415"/>
        <end position="434"/>
    </location>
</feature>
<accession>A0A1C6TNR1</accession>
<dbReference type="RefSeq" id="WP_091654751.1">
    <property type="nucleotide sequence ID" value="NZ_FMHW01000004.1"/>
</dbReference>
<organism evidence="3 4">
    <name type="scientific">Micromonospora pallida</name>
    <dbReference type="NCBI Taxonomy" id="145854"/>
    <lineage>
        <taxon>Bacteria</taxon>
        <taxon>Bacillati</taxon>
        <taxon>Actinomycetota</taxon>
        <taxon>Actinomycetes</taxon>
        <taxon>Micromonosporales</taxon>
        <taxon>Micromonosporaceae</taxon>
        <taxon>Micromonospora</taxon>
    </lineage>
</organism>
<name>A0A1C6TNR1_9ACTN</name>
<gene>
    <name evidence="3" type="ORF">GA0074692_6862</name>
</gene>
<reference evidence="4" key="1">
    <citation type="submission" date="2016-06" db="EMBL/GenBank/DDBJ databases">
        <authorList>
            <person name="Varghese N."/>
            <person name="Submissions Spin"/>
        </authorList>
    </citation>
    <scope>NUCLEOTIDE SEQUENCE [LARGE SCALE GENOMIC DNA]</scope>
    <source>
        <strain evidence="4">DSM 43817</strain>
    </source>
</reference>
<dbReference type="Pfam" id="PF10145">
    <property type="entry name" value="PhageMin_Tail"/>
    <property type="match status" value="1"/>
</dbReference>
<keyword evidence="1" id="KW-0812">Transmembrane</keyword>
<dbReference type="EMBL" id="FMHW01000004">
    <property type="protein sequence ID" value="SCL43399.1"/>
    <property type="molecule type" value="Genomic_DNA"/>
</dbReference>
<dbReference type="InterPro" id="IPR010090">
    <property type="entry name" value="Phage_tape_meas"/>
</dbReference>
<proteinExistence type="predicted"/>